<accession>A0A397TP75</accession>
<organism evidence="2 3">
    <name type="scientific">Glomus cerebriforme</name>
    <dbReference type="NCBI Taxonomy" id="658196"/>
    <lineage>
        <taxon>Eukaryota</taxon>
        <taxon>Fungi</taxon>
        <taxon>Fungi incertae sedis</taxon>
        <taxon>Mucoromycota</taxon>
        <taxon>Glomeromycotina</taxon>
        <taxon>Glomeromycetes</taxon>
        <taxon>Glomerales</taxon>
        <taxon>Glomeraceae</taxon>
        <taxon>Glomus</taxon>
    </lineage>
</organism>
<keyword evidence="1" id="KW-1133">Transmembrane helix</keyword>
<dbReference type="AlphaFoldDB" id="A0A397TP75"/>
<gene>
    <name evidence="2" type="ORF">C1645_811717</name>
</gene>
<name>A0A397TP75_9GLOM</name>
<reference evidence="2 3" key="1">
    <citation type="submission" date="2018-06" db="EMBL/GenBank/DDBJ databases">
        <title>Comparative genomics reveals the genomic features of Rhizophagus irregularis, R. cerebriforme, R. diaphanum and Gigaspora rosea, and their symbiotic lifestyle signature.</title>
        <authorList>
            <person name="Morin E."/>
            <person name="San Clemente H."/>
            <person name="Chen E.C.H."/>
            <person name="De La Providencia I."/>
            <person name="Hainaut M."/>
            <person name="Kuo A."/>
            <person name="Kohler A."/>
            <person name="Murat C."/>
            <person name="Tang N."/>
            <person name="Roy S."/>
            <person name="Loubradou J."/>
            <person name="Henrissat B."/>
            <person name="Grigoriev I.V."/>
            <person name="Corradi N."/>
            <person name="Roux C."/>
            <person name="Martin F.M."/>
        </authorList>
    </citation>
    <scope>NUCLEOTIDE SEQUENCE [LARGE SCALE GENOMIC DNA]</scope>
    <source>
        <strain evidence="2 3">DAOM 227022</strain>
    </source>
</reference>
<evidence type="ECO:0000313" key="2">
    <source>
        <dbReference type="EMBL" id="RIA99239.1"/>
    </source>
</evidence>
<proteinExistence type="predicted"/>
<evidence type="ECO:0000256" key="1">
    <source>
        <dbReference type="SAM" id="Phobius"/>
    </source>
</evidence>
<comment type="caution">
    <text evidence="2">The sequence shown here is derived from an EMBL/GenBank/DDBJ whole genome shotgun (WGS) entry which is preliminary data.</text>
</comment>
<keyword evidence="1" id="KW-0472">Membrane</keyword>
<keyword evidence="3" id="KW-1185">Reference proteome</keyword>
<evidence type="ECO:0000313" key="3">
    <source>
        <dbReference type="Proteomes" id="UP000265703"/>
    </source>
</evidence>
<dbReference type="EMBL" id="QKYT01000006">
    <property type="protein sequence ID" value="RIA99239.1"/>
    <property type="molecule type" value="Genomic_DNA"/>
</dbReference>
<dbReference type="Proteomes" id="UP000265703">
    <property type="component" value="Unassembled WGS sequence"/>
</dbReference>
<feature type="transmembrane region" description="Helical" evidence="1">
    <location>
        <begin position="6"/>
        <end position="23"/>
    </location>
</feature>
<sequence>MSLEIIVDAAVPSFFFLFLLLVVEEKGHLEEKKGAIYCEVQLTILQILRVFHTRAKEDHFKKF</sequence>
<keyword evidence="1" id="KW-0812">Transmembrane</keyword>
<protein>
    <submittedName>
        <fullName evidence="2">Uncharacterized protein</fullName>
    </submittedName>
</protein>